<evidence type="ECO:0000313" key="2">
    <source>
        <dbReference type="EMBL" id="RXH97454.1"/>
    </source>
</evidence>
<name>A0A498JUG4_MALDO</name>
<keyword evidence="3" id="KW-1185">Reference proteome</keyword>
<evidence type="ECO:0000313" key="3">
    <source>
        <dbReference type="Proteomes" id="UP000290289"/>
    </source>
</evidence>
<dbReference type="Proteomes" id="UP000290289">
    <property type="component" value="Chromosome 5"/>
</dbReference>
<feature type="compositionally biased region" description="Basic residues" evidence="1">
    <location>
        <begin position="145"/>
        <end position="158"/>
    </location>
</feature>
<reference evidence="2 3" key="1">
    <citation type="submission" date="2018-10" db="EMBL/GenBank/DDBJ databases">
        <title>A high-quality apple genome assembly.</title>
        <authorList>
            <person name="Hu J."/>
        </authorList>
    </citation>
    <scope>NUCLEOTIDE SEQUENCE [LARGE SCALE GENOMIC DNA]</scope>
    <source>
        <strain evidence="3">cv. HFTH1</strain>
        <tissue evidence="2">Young leaf</tissue>
    </source>
</reference>
<organism evidence="2 3">
    <name type="scientific">Malus domestica</name>
    <name type="common">Apple</name>
    <name type="synonym">Pyrus malus</name>
    <dbReference type="NCBI Taxonomy" id="3750"/>
    <lineage>
        <taxon>Eukaryota</taxon>
        <taxon>Viridiplantae</taxon>
        <taxon>Streptophyta</taxon>
        <taxon>Embryophyta</taxon>
        <taxon>Tracheophyta</taxon>
        <taxon>Spermatophyta</taxon>
        <taxon>Magnoliopsida</taxon>
        <taxon>eudicotyledons</taxon>
        <taxon>Gunneridae</taxon>
        <taxon>Pentapetalae</taxon>
        <taxon>rosids</taxon>
        <taxon>fabids</taxon>
        <taxon>Rosales</taxon>
        <taxon>Rosaceae</taxon>
        <taxon>Amygdaloideae</taxon>
        <taxon>Maleae</taxon>
        <taxon>Malus</taxon>
    </lineage>
</organism>
<feature type="region of interest" description="Disordered" evidence="1">
    <location>
        <begin position="142"/>
        <end position="165"/>
    </location>
</feature>
<proteinExistence type="predicted"/>
<feature type="compositionally biased region" description="Polar residues" evidence="1">
    <location>
        <begin position="80"/>
        <end position="99"/>
    </location>
</feature>
<sequence length="218" mass="23567">MHTQQTPRTFARIVTDFFPFGRNVIVAQPPAPCLASRVDPEAVCQSDNLACNLLLSQQQQNGNITATIPFPKPFFDLRQPPTSDGSPNGSRSRATSPTVVSGGLPDGARALCDLKEMDLMMQCRIMVSLCTMRLEGDGFSDAVSHKARRNKRKSRQWRKGSTAAAATLSAPSTSLQSFTKILVPAATSTKKSTTVAAPLPSSTPCNLTEILSKTWRCL</sequence>
<gene>
    <name evidence="2" type="ORF">DVH24_007800</name>
</gene>
<dbReference type="EMBL" id="RDQH01000331">
    <property type="protein sequence ID" value="RXH97454.1"/>
    <property type="molecule type" value="Genomic_DNA"/>
</dbReference>
<feature type="region of interest" description="Disordered" evidence="1">
    <location>
        <begin position="70"/>
        <end position="102"/>
    </location>
</feature>
<accession>A0A498JUG4</accession>
<protein>
    <submittedName>
        <fullName evidence="2">Uncharacterized protein</fullName>
    </submittedName>
</protein>
<dbReference type="AlphaFoldDB" id="A0A498JUG4"/>
<evidence type="ECO:0000256" key="1">
    <source>
        <dbReference type="SAM" id="MobiDB-lite"/>
    </source>
</evidence>
<comment type="caution">
    <text evidence="2">The sequence shown here is derived from an EMBL/GenBank/DDBJ whole genome shotgun (WGS) entry which is preliminary data.</text>
</comment>